<comment type="caution">
    <text evidence="3">The sequence shown here is derived from an EMBL/GenBank/DDBJ whole genome shotgun (WGS) entry which is preliminary data.</text>
</comment>
<keyword evidence="2" id="KW-0456">Lyase</keyword>
<dbReference type="GO" id="GO:0016829">
    <property type="term" value="F:lyase activity"/>
    <property type="evidence" value="ECO:0007669"/>
    <property type="project" value="UniProtKB-KW"/>
</dbReference>
<dbReference type="Proteomes" id="UP000231586">
    <property type="component" value="Unassembled WGS sequence"/>
</dbReference>
<dbReference type="PANTHER" id="PTHR33542">
    <property type="entry name" value="SIROHYDROCHLORIN FERROCHELATASE, CHLOROPLASTIC"/>
    <property type="match status" value="1"/>
</dbReference>
<dbReference type="EMBL" id="PGTZ01000006">
    <property type="protein sequence ID" value="PJI94831.1"/>
    <property type="molecule type" value="Genomic_DNA"/>
</dbReference>
<dbReference type="SUPFAM" id="SSF53800">
    <property type="entry name" value="Chelatase"/>
    <property type="match status" value="1"/>
</dbReference>
<dbReference type="PANTHER" id="PTHR33542:SF5">
    <property type="entry name" value="FERROCHELATASE CHE1"/>
    <property type="match status" value="1"/>
</dbReference>
<dbReference type="InterPro" id="IPR002762">
    <property type="entry name" value="CbiX-like"/>
</dbReference>
<name>A0A2M8WV77_9MICO</name>
<dbReference type="InterPro" id="IPR050963">
    <property type="entry name" value="Sirohydro_Cobaltochel/CbiX"/>
</dbReference>
<gene>
    <name evidence="3" type="ORF">CLV34_0679</name>
</gene>
<accession>A0A2M8WV77</accession>
<keyword evidence="1" id="KW-0479">Metal-binding</keyword>
<evidence type="ECO:0000256" key="2">
    <source>
        <dbReference type="ARBA" id="ARBA00023239"/>
    </source>
</evidence>
<dbReference type="AlphaFoldDB" id="A0A2M8WV77"/>
<keyword evidence="4" id="KW-1185">Reference proteome</keyword>
<reference evidence="3 4" key="1">
    <citation type="submission" date="2017-11" db="EMBL/GenBank/DDBJ databases">
        <title>Genomic Encyclopedia of Archaeal and Bacterial Type Strains, Phase II (KMG-II): From Individual Species to Whole Genera.</title>
        <authorList>
            <person name="Goeker M."/>
        </authorList>
    </citation>
    <scope>NUCLEOTIDE SEQUENCE [LARGE SCALE GENOMIC DNA]</scope>
    <source>
        <strain evidence="3 4">DSM 22413</strain>
    </source>
</reference>
<evidence type="ECO:0000313" key="3">
    <source>
        <dbReference type="EMBL" id="PJI94831.1"/>
    </source>
</evidence>
<organism evidence="3 4">
    <name type="scientific">Luteimicrobium subarcticum</name>
    <dbReference type="NCBI Taxonomy" id="620910"/>
    <lineage>
        <taxon>Bacteria</taxon>
        <taxon>Bacillati</taxon>
        <taxon>Actinomycetota</taxon>
        <taxon>Actinomycetes</taxon>
        <taxon>Micrococcales</taxon>
        <taxon>Luteimicrobium</taxon>
    </lineage>
</organism>
<dbReference type="RefSeq" id="WP_100348784.1">
    <property type="nucleotide sequence ID" value="NZ_PGTZ01000006.1"/>
</dbReference>
<dbReference type="GO" id="GO:0046872">
    <property type="term" value="F:metal ion binding"/>
    <property type="evidence" value="ECO:0007669"/>
    <property type="project" value="UniProtKB-KW"/>
</dbReference>
<dbReference type="CDD" id="cd03416">
    <property type="entry name" value="CbiX_SirB_N"/>
    <property type="match status" value="1"/>
</dbReference>
<proteinExistence type="predicted"/>
<dbReference type="Gene3D" id="3.40.50.1400">
    <property type="match status" value="2"/>
</dbReference>
<dbReference type="Pfam" id="PF01903">
    <property type="entry name" value="CbiX"/>
    <property type="match status" value="2"/>
</dbReference>
<dbReference type="OrthoDB" id="7345302at2"/>
<protein>
    <submittedName>
        <fullName evidence="3">Sirohydrochlorin ferrochelatase</fullName>
    </submittedName>
</protein>
<evidence type="ECO:0000313" key="4">
    <source>
        <dbReference type="Proteomes" id="UP000231586"/>
    </source>
</evidence>
<sequence>MTTPAVPVLVGCSHGTANLAGQQAIRSILGDVRAARPTLDVRETYVDVQHPQVGEVVDGVDAGWPVVVVPLLLSAGFHVHVDIAEAVADRSDTVASDALGPDRRLVDLLLARVEEAGAAPGDAVVVAAAGSSDRRAVADVEQVARDVAAAWDGPVSVGYGSIATPSVPDAVAAARAAGASRVVVASYLLAPGFFHDQLATSGADVVTAPLAPSPVLADVVLDRFDEAARL</sequence>
<evidence type="ECO:0000256" key="1">
    <source>
        <dbReference type="ARBA" id="ARBA00022723"/>
    </source>
</evidence>